<comment type="similarity">
    <text evidence="2 12">Belongs to the amiloride-sensitive sodium channel (TC 1.A.6) family.</text>
</comment>
<evidence type="ECO:0000256" key="7">
    <source>
        <dbReference type="ARBA" id="ARBA00023053"/>
    </source>
</evidence>
<evidence type="ECO:0000256" key="9">
    <source>
        <dbReference type="ARBA" id="ARBA00023136"/>
    </source>
</evidence>
<keyword evidence="5 12" id="KW-0812">Transmembrane</keyword>
<comment type="subcellular location">
    <subcellularLocation>
        <location evidence="1">Membrane</location>
        <topology evidence="1">Multi-pass membrane protein</topology>
    </subcellularLocation>
</comment>
<dbReference type="PRINTS" id="PR01078">
    <property type="entry name" value="AMINACHANNEL"/>
</dbReference>
<dbReference type="EMBL" id="KK853243">
    <property type="protein sequence ID" value="KDR09460.1"/>
    <property type="molecule type" value="Genomic_DNA"/>
</dbReference>
<keyword evidence="8 12" id="KW-0406">Ion transport</keyword>
<dbReference type="Gene3D" id="1.10.287.770">
    <property type="entry name" value="YojJ-like"/>
    <property type="match status" value="1"/>
</dbReference>
<evidence type="ECO:0000256" key="1">
    <source>
        <dbReference type="ARBA" id="ARBA00004141"/>
    </source>
</evidence>
<protein>
    <submittedName>
        <fullName evidence="14">Sodium channel protein Nach</fullName>
    </submittedName>
</protein>
<dbReference type="InParanoid" id="A0A067QUS0"/>
<dbReference type="GO" id="GO:0005886">
    <property type="term" value="C:plasma membrane"/>
    <property type="evidence" value="ECO:0007669"/>
    <property type="project" value="TreeGrafter"/>
</dbReference>
<reference evidence="14 15" key="1">
    <citation type="journal article" date="2014" name="Nat. Commun.">
        <title>Molecular traces of alternative social organization in a termite genome.</title>
        <authorList>
            <person name="Terrapon N."/>
            <person name="Li C."/>
            <person name="Robertson H.M."/>
            <person name="Ji L."/>
            <person name="Meng X."/>
            <person name="Booth W."/>
            <person name="Chen Z."/>
            <person name="Childers C.P."/>
            <person name="Glastad K.M."/>
            <person name="Gokhale K."/>
            <person name="Gowin J."/>
            <person name="Gronenberg W."/>
            <person name="Hermansen R.A."/>
            <person name="Hu H."/>
            <person name="Hunt B.G."/>
            <person name="Huylmans A.K."/>
            <person name="Khalil S.M."/>
            <person name="Mitchell R.D."/>
            <person name="Munoz-Torres M.C."/>
            <person name="Mustard J.A."/>
            <person name="Pan H."/>
            <person name="Reese J.T."/>
            <person name="Scharf M.E."/>
            <person name="Sun F."/>
            <person name="Vogel H."/>
            <person name="Xiao J."/>
            <person name="Yang W."/>
            <person name="Yang Z."/>
            <person name="Yang Z."/>
            <person name="Zhou J."/>
            <person name="Zhu J."/>
            <person name="Brent C.S."/>
            <person name="Elsik C.G."/>
            <person name="Goodisman M.A."/>
            <person name="Liberles D.A."/>
            <person name="Roe R.M."/>
            <person name="Vargo E.L."/>
            <person name="Vilcinskas A."/>
            <person name="Wang J."/>
            <person name="Bornberg-Bauer E."/>
            <person name="Korb J."/>
            <person name="Zhang G."/>
            <person name="Liebig J."/>
        </authorList>
    </citation>
    <scope>NUCLEOTIDE SEQUENCE [LARGE SCALE GENOMIC DNA]</scope>
    <source>
        <tissue evidence="14">Whole organism</tissue>
    </source>
</reference>
<evidence type="ECO:0000256" key="5">
    <source>
        <dbReference type="ARBA" id="ARBA00022692"/>
    </source>
</evidence>
<dbReference type="GO" id="GO:0015280">
    <property type="term" value="F:ligand-gated sodium channel activity"/>
    <property type="evidence" value="ECO:0007669"/>
    <property type="project" value="TreeGrafter"/>
</dbReference>
<proteinExistence type="inferred from homology"/>
<keyword evidence="11 12" id="KW-0407">Ion channel</keyword>
<feature type="transmembrane region" description="Helical" evidence="13">
    <location>
        <begin position="222"/>
        <end position="248"/>
    </location>
</feature>
<dbReference type="Proteomes" id="UP000027135">
    <property type="component" value="Unassembled WGS sequence"/>
</dbReference>
<evidence type="ECO:0000256" key="12">
    <source>
        <dbReference type="RuleBase" id="RU000679"/>
    </source>
</evidence>
<dbReference type="eggNOG" id="KOG4294">
    <property type="taxonomic scope" value="Eukaryota"/>
</dbReference>
<evidence type="ECO:0000256" key="8">
    <source>
        <dbReference type="ARBA" id="ARBA00023065"/>
    </source>
</evidence>
<dbReference type="PANTHER" id="PTHR11690">
    <property type="entry name" value="AMILORIDE-SENSITIVE SODIUM CHANNEL-RELATED"/>
    <property type="match status" value="1"/>
</dbReference>
<dbReference type="AlphaFoldDB" id="A0A067QUS0"/>
<keyword evidence="3 12" id="KW-0813">Transport</keyword>
<name>A0A067QUS0_ZOONE</name>
<gene>
    <name evidence="14" type="ORF">L798_15667</name>
</gene>
<accession>A0A067QUS0</accession>
<keyword evidence="6 13" id="KW-1133">Transmembrane helix</keyword>
<keyword evidence="10 12" id="KW-0739">Sodium transport</keyword>
<evidence type="ECO:0000256" key="11">
    <source>
        <dbReference type="ARBA" id="ARBA00023303"/>
    </source>
</evidence>
<keyword evidence="9 13" id="KW-0472">Membrane</keyword>
<evidence type="ECO:0000256" key="10">
    <source>
        <dbReference type="ARBA" id="ARBA00023201"/>
    </source>
</evidence>
<evidence type="ECO:0000256" key="13">
    <source>
        <dbReference type="SAM" id="Phobius"/>
    </source>
</evidence>
<evidence type="ECO:0000313" key="14">
    <source>
        <dbReference type="EMBL" id="KDR09460.1"/>
    </source>
</evidence>
<organism evidence="14 15">
    <name type="scientific">Zootermopsis nevadensis</name>
    <name type="common">Dampwood termite</name>
    <dbReference type="NCBI Taxonomy" id="136037"/>
    <lineage>
        <taxon>Eukaryota</taxon>
        <taxon>Metazoa</taxon>
        <taxon>Ecdysozoa</taxon>
        <taxon>Arthropoda</taxon>
        <taxon>Hexapoda</taxon>
        <taxon>Insecta</taxon>
        <taxon>Pterygota</taxon>
        <taxon>Neoptera</taxon>
        <taxon>Polyneoptera</taxon>
        <taxon>Dictyoptera</taxon>
        <taxon>Blattodea</taxon>
        <taxon>Blattoidea</taxon>
        <taxon>Termitoidae</taxon>
        <taxon>Termopsidae</taxon>
        <taxon>Zootermopsis</taxon>
    </lineage>
</organism>
<evidence type="ECO:0000256" key="2">
    <source>
        <dbReference type="ARBA" id="ARBA00007193"/>
    </source>
</evidence>
<dbReference type="Pfam" id="PF00858">
    <property type="entry name" value="ASC"/>
    <property type="match status" value="1"/>
</dbReference>
<keyword evidence="7" id="KW-0915">Sodium</keyword>
<sequence>MFSVGIRMLVHGSDDFPDDTATEKVLPVGRELLFRVTPTSGYCTEAVRQLDPSARKCVFESEMKLKYFPVYSEINCITECRMDYTIHYCNCSHFYYHNTGAIRLCDLNDLPCLKRYYCKYKLRFPSSSGAPNGNCFLPATSSMSVPDRMGSDATPCDCPPLCNNVDYDVQASSGDFKAKEFQITPFFTNITNVTGRTLFHFYFGNHVSIRTRRDVINSWTDLLSSLGGIFSLFLGCSFMSGVEVLYFFTLRLFVRLRRGQMEQPTLKRRHPGAVNMSQHFPHRNAARVIPMSDVTTTRRFL</sequence>
<keyword evidence="4 12" id="KW-0894">Sodium channel</keyword>
<dbReference type="PANTHER" id="PTHR11690:SF237">
    <property type="entry name" value="PICKPOCKET 16-RELATED"/>
    <property type="match status" value="1"/>
</dbReference>
<evidence type="ECO:0000256" key="3">
    <source>
        <dbReference type="ARBA" id="ARBA00022448"/>
    </source>
</evidence>
<keyword evidence="15" id="KW-1185">Reference proteome</keyword>
<dbReference type="InterPro" id="IPR001873">
    <property type="entry name" value="ENaC"/>
</dbReference>
<dbReference type="Gene3D" id="1.10.287.820">
    <property type="entry name" value="Acid-sensing ion channel domain"/>
    <property type="match status" value="1"/>
</dbReference>
<dbReference type="OMA" id="DCCEIFE"/>
<evidence type="ECO:0000256" key="6">
    <source>
        <dbReference type="ARBA" id="ARBA00022989"/>
    </source>
</evidence>
<evidence type="ECO:0000313" key="15">
    <source>
        <dbReference type="Proteomes" id="UP000027135"/>
    </source>
</evidence>
<evidence type="ECO:0000256" key="4">
    <source>
        <dbReference type="ARBA" id="ARBA00022461"/>
    </source>
</evidence>